<evidence type="ECO:0000313" key="1">
    <source>
        <dbReference type="EMBL" id="AET39544.1"/>
    </source>
</evidence>
<sequence length="162" mass="18917">MRYFYLLITSVTLFVSVYSYPGRLFLQNNQLLNTSPDLRHAYLKYAPIIKEEIQAMRERMNNRSEDHSETEHEDTAYSITDFIDFEKNLPNGKPYYVGEAVLNELTPTAVIPSLGKKINQWLPNNQNYMKFIEELLETDPLISFKISETNLFEGLNVIKGER</sequence>
<dbReference type="RefSeq" id="XP_003646361.1">
    <property type="nucleotide sequence ID" value="XM_003646313.1"/>
</dbReference>
<dbReference type="EMBL" id="CP002500">
    <property type="protein sequence ID" value="AET39544.1"/>
    <property type="molecule type" value="Genomic_DNA"/>
</dbReference>
<dbReference type="InParanoid" id="G8JU41"/>
<reference evidence="2" key="1">
    <citation type="journal article" date="2012" name="G3 (Bethesda)">
        <title>Pichia sorbitophila, an interspecies yeast hybrid reveals early steps of genome resolution following polyploidization.</title>
        <authorList>
            <person name="Leh Louis V."/>
            <person name="Despons L."/>
            <person name="Friedrich A."/>
            <person name="Martin T."/>
            <person name="Durrens P."/>
            <person name="Casaregola S."/>
            <person name="Neuveglise C."/>
            <person name="Fairhead C."/>
            <person name="Marck C."/>
            <person name="Cruz J.A."/>
            <person name="Straub M.L."/>
            <person name="Kugler V."/>
            <person name="Sacerdot C."/>
            <person name="Uzunov Z."/>
            <person name="Thierry A."/>
            <person name="Weiss S."/>
            <person name="Bleykasten C."/>
            <person name="De Montigny J."/>
            <person name="Jacques N."/>
            <person name="Jung P."/>
            <person name="Lemaire M."/>
            <person name="Mallet S."/>
            <person name="Morel G."/>
            <person name="Richard G.F."/>
            <person name="Sarkar A."/>
            <person name="Savel G."/>
            <person name="Schacherer J."/>
            <person name="Seret M.L."/>
            <person name="Talla E."/>
            <person name="Samson G."/>
            <person name="Jubin C."/>
            <person name="Poulain J."/>
            <person name="Vacherie B."/>
            <person name="Barbe V."/>
            <person name="Pelletier E."/>
            <person name="Sherman D.J."/>
            <person name="Westhof E."/>
            <person name="Weissenbach J."/>
            <person name="Baret P.V."/>
            <person name="Wincker P."/>
            <person name="Gaillardin C."/>
            <person name="Dujon B."/>
            <person name="Souciet J.L."/>
        </authorList>
    </citation>
    <scope>NUCLEOTIDE SEQUENCE [LARGE SCALE GENOMIC DNA]</scope>
    <source>
        <strain evidence="2">CBS 270.75 / DBVPG 7215 / KCTC 17166 / NRRL Y-17582</strain>
    </source>
</reference>
<dbReference type="OrthoDB" id="4069917at2759"/>
<dbReference type="HOGENOM" id="CLU_1635379_0_0_1"/>
<protein>
    <submittedName>
        <fullName evidence="1">Uncharacterized protein</fullName>
    </submittedName>
</protein>
<name>G8JU41_ERECY</name>
<dbReference type="AlphaFoldDB" id="G8JU41"/>
<proteinExistence type="predicted"/>
<dbReference type="GeneID" id="11470122"/>
<evidence type="ECO:0000313" key="2">
    <source>
        <dbReference type="Proteomes" id="UP000006790"/>
    </source>
</evidence>
<accession>G8JU41</accession>
<keyword evidence="2" id="KW-1185">Reference proteome</keyword>
<gene>
    <name evidence="1" type="ordered locus">Ecym_4507</name>
</gene>
<organism evidence="1 2">
    <name type="scientific">Eremothecium cymbalariae (strain CBS 270.75 / DBVPG 7215 / KCTC 17166 / NRRL Y-17582)</name>
    <name type="common">Yeast</name>
    <dbReference type="NCBI Taxonomy" id="931890"/>
    <lineage>
        <taxon>Eukaryota</taxon>
        <taxon>Fungi</taxon>
        <taxon>Dikarya</taxon>
        <taxon>Ascomycota</taxon>
        <taxon>Saccharomycotina</taxon>
        <taxon>Saccharomycetes</taxon>
        <taxon>Saccharomycetales</taxon>
        <taxon>Saccharomycetaceae</taxon>
        <taxon>Eremothecium</taxon>
    </lineage>
</organism>
<dbReference type="KEGG" id="erc:Ecym_4507"/>
<dbReference type="Proteomes" id="UP000006790">
    <property type="component" value="Chromosome 4"/>
</dbReference>